<dbReference type="PANTHER" id="PTHR42732:SF1">
    <property type="entry name" value="BETA-MANNOSIDASE"/>
    <property type="match status" value="1"/>
</dbReference>
<dbReference type="PROSITE" id="PS50022">
    <property type="entry name" value="FA58C_3"/>
    <property type="match status" value="1"/>
</dbReference>
<dbReference type="SUPFAM" id="SSF51445">
    <property type="entry name" value="(Trans)glycosidases"/>
    <property type="match status" value="1"/>
</dbReference>
<proteinExistence type="inferred from homology"/>
<reference evidence="3" key="2">
    <citation type="submission" date="2020-09" db="EMBL/GenBank/DDBJ databases">
        <authorList>
            <person name="Sun Q."/>
            <person name="Kim S."/>
        </authorList>
    </citation>
    <scope>NUCLEOTIDE SEQUENCE</scope>
    <source>
        <strain evidence="3">KCTC 12988</strain>
    </source>
</reference>
<dbReference type="InterPro" id="IPR000421">
    <property type="entry name" value="FA58C"/>
</dbReference>
<dbReference type="GO" id="GO:0004553">
    <property type="term" value="F:hydrolase activity, hydrolyzing O-glycosyl compounds"/>
    <property type="evidence" value="ECO:0007669"/>
    <property type="project" value="InterPro"/>
</dbReference>
<dbReference type="GO" id="GO:0005975">
    <property type="term" value="P:carbohydrate metabolic process"/>
    <property type="evidence" value="ECO:0007669"/>
    <property type="project" value="InterPro"/>
</dbReference>
<evidence type="ECO:0000313" key="4">
    <source>
        <dbReference type="Proteomes" id="UP000644507"/>
    </source>
</evidence>
<dbReference type="InterPro" id="IPR017853">
    <property type="entry name" value="GH"/>
</dbReference>
<protein>
    <submittedName>
        <fullName evidence="3">Beta-galactosidase</fullName>
    </submittedName>
</protein>
<dbReference type="Pfam" id="PF00754">
    <property type="entry name" value="F5_F8_type_C"/>
    <property type="match status" value="1"/>
</dbReference>
<dbReference type="InterPro" id="IPR008979">
    <property type="entry name" value="Galactose-bd-like_sf"/>
</dbReference>
<gene>
    <name evidence="3" type="ORF">GCM10007100_25510</name>
</gene>
<evidence type="ECO:0000313" key="3">
    <source>
        <dbReference type="EMBL" id="GHC57444.1"/>
    </source>
</evidence>
<dbReference type="Proteomes" id="UP000644507">
    <property type="component" value="Unassembled WGS sequence"/>
</dbReference>
<accession>A0A918TR68</accession>
<dbReference type="AlphaFoldDB" id="A0A918TR68"/>
<name>A0A918TR68_9BACT</name>
<comment type="similarity">
    <text evidence="1">Belongs to the glycosyl hydrolase 2 family.</text>
</comment>
<dbReference type="Pfam" id="PF02837">
    <property type="entry name" value="Glyco_hydro_2_N"/>
    <property type="match status" value="1"/>
</dbReference>
<dbReference type="SUPFAM" id="SSF49785">
    <property type="entry name" value="Galactose-binding domain-like"/>
    <property type="match status" value="2"/>
</dbReference>
<evidence type="ECO:0000259" key="2">
    <source>
        <dbReference type="PROSITE" id="PS50022"/>
    </source>
</evidence>
<comment type="caution">
    <text evidence="3">The sequence shown here is derived from an EMBL/GenBank/DDBJ whole genome shotgun (WGS) entry which is preliminary data.</text>
</comment>
<keyword evidence="4" id="KW-1185">Reference proteome</keyword>
<reference evidence="3" key="1">
    <citation type="journal article" date="2014" name="Int. J. Syst. Evol. Microbiol.">
        <title>Complete genome sequence of Corynebacterium casei LMG S-19264T (=DSM 44701T), isolated from a smear-ripened cheese.</title>
        <authorList>
            <consortium name="US DOE Joint Genome Institute (JGI-PGF)"/>
            <person name="Walter F."/>
            <person name="Albersmeier A."/>
            <person name="Kalinowski J."/>
            <person name="Ruckert C."/>
        </authorList>
    </citation>
    <scope>NUCLEOTIDE SEQUENCE</scope>
    <source>
        <strain evidence="3">KCTC 12988</strain>
    </source>
</reference>
<dbReference type="InterPro" id="IPR006104">
    <property type="entry name" value="Glyco_hydro_2_N"/>
</dbReference>
<sequence length="1067" mass="118256">MLHRLLTLFIASQLLASADESLSLAGEWKFALDPQDLGLAAGPSTWRFPDSIKLPGSTAAQGKGEPLSLALNLEKPAMQHLHQRHPHIGPAWYQREVSIPADWAGKDYQLTLERVLWESRVWIDGKQVGDPQLSLSVPHRYDLSKHLTPGQTHELTLRIDNRQKVEIGAIGHAYTPETQTIWNGVIGELKLEALPKVRVSHLSPRFDLEKEEVVCTVEVTNTTDQAVTLPLQLTAHPPQLNGTAPRSKQSQVQAKPGVTIHQESIPLKDWPLWSEFSPGAWTLTSKLGDTRFSIPFAPRSFQAEGRHLLINGQRTFLRGNLECAIFPQTGHPDAEGPQWEKIMRVSKEYGLNHLRFHSWCPPQVAFEAADRHGIYLQVELPNWTFKMGELPEVDAFFQAEGERIIREYGSHPSFVMFSLGNELKGKLTSMDALLAHFRGLAPDLLFTSTSYAFSPRGLLPGKEDDFFISQRTQSGWVRGQGFLNNTFPSSNSDYAEGLSCLQIPLVTHEVGQYVVYPNLAELPKYEETPLRSTAMEAIKADLTSKGLLAEAERLTRDSGKLAALLYKEDIERALRTKDLSGIQLLQLQDFPGQSTATVGLLDAFWDSKGLITPEEFRQFCAPVVPLTRIDKFVWENSETFQAKLELANFGTAPLSSGRFQVSLKTQEGEVLANKTFDPNTYPLGNGIPIGTFEADLASLSTAGELELVVEYSSDMNIRNSWPIWVYPAETPAVVGAPFVIHRGVNETCLADLAAGKRVLLQPLPGAVKAAIPARFIPVFWSPLHFPNQPGTLGASIQSYHPLWKDFPTDTHTNWQWWELTAESTAVDLSSVESTLEAPFRFVDKFNRNAQPAAIFEAKVGAGSLLVCTLDLNAKVNGSRGLVARQLERSLHRYLSSSEFAPTGRLTVPELQALIGDKEFEMHASIAHPDFPARHAGDGNAQTIWHTPWDQSAKLPASLALDLLSEKVLSGLRYTPRQGNPNGRIKSYQIQVSRDGTNWKNYGSKATFPNNGEIQTITFPQPIKTQHLRLLAHSEQAGSPYVSCAELAPIYAPPGDARNLGIIPGFND</sequence>
<organism evidence="3 4">
    <name type="scientific">Roseibacillus persicicus</name>
    <dbReference type="NCBI Taxonomy" id="454148"/>
    <lineage>
        <taxon>Bacteria</taxon>
        <taxon>Pseudomonadati</taxon>
        <taxon>Verrucomicrobiota</taxon>
        <taxon>Verrucomicrobiia</taxon>
        <taxon>Verrucomicrobiales</taxon>
        <taxon>Verrucomicrobiaceae</taxon>
        <taxon>Roseibacillus</taxon>
    </lineage>
</organism>
<feature type="domain" description="F5/8 type C" evidence="2">
    <location>
        <begin position="900"/>
        <end position="1029"/>
    </location>
</feature>
<dbReference type="RefSeq" id="WP_189570468.1">
    <property type="nucleotide sequence ID" value="NZ_BMXI01000010.1"/>
</dbReference>
<dbReference type="PANTHER" id="PTHR42732">
    <property type="entry name" value="BETA-GALACTOSIDASE"/>
    <property type="match status" value="1"/>
</dbReference>
<dbReference type="Gene3D" id="3.20.20.80">
    <property type="entry name" value="Glycosidases"/>
    <property type="match status" value="1"/>
</dbReference>
<evidence type="ECO:0000256" key="1">
    <source>
        <dbReference type="ARBA" id="ARBA00007401"/>
    </source>
</evidence>
<dbReference type="EMBL" id="BMXI01000010">
    <property type="protein sequence ID" value="GHC57444.1"/>
    <property type="molecule type" value="Genomic_DNA"/>
</dbReference>
<dbReference type="Gene3D" id="2.60.120.260">
    <property type="entry name" value="Galactose-binding domain-like"/>
    <property type="match status" value="2"/>
</dbReference>
<dbReference type="InterPro" id="IPR051913">
    <property type="entry name" value="GH2_Domain-Containing"/>
</dbReference>